<dbReference type="InterPro" id="IPR035069">
    <property type="entry name" value="TTHA1013/TTHA0281-like"/>
</dbReference>
<reference evidence="1 2" key="1">
    <citation type="submission" date="2019-03" db="EMBL/GenBank/DDBJ databases">
        <title>Genomic Encyclopedia of Archaeal and Bacterial Type Strains, Phase II (KMG-II): from individual species to whole genera.</title>
        <authorList>
            <person name="Goeker M."/>
        </authorList>
    </citation>
    <scope>NUCLEOTIDE SEQUENCE [LARGE SCALE GENOMIC DNA]</scope>
    <source>
        <strain evidence="1 2">RL-C</strain>
    </source>
</reference>
<evidence type="ECO:0000313" key="1">
    <source>
        <dbReference type="EMBL" id="TCN61714.1"/>
    </source>
</evidence>
<name>A0A4R2E7Q0_9BACT</name>
<dbReference type="Proteomes" id="UP000294830">
    <property type="component" value="Unassembled WGS sequence"/>
</dbReference>
<dbReference type="Gene3D" id="3.30.160.250">
    <property type="match status" value="1"/>
</dbReference>
<dbReference type="SUPFAM" id="SSF143100">
    <property type="entry name" value="TTHA1013/TTHA0281-like"/>
    <property type="match status" value="1"/>
</dbReference>
<organism evidence="1 2">
    <name type="scientific">Acetobacteroides hydrogenigenes</name>
    <dbReference type="NCBI Taxonomy" id="979970"/>
    <lineage>
        <taxon>Bacteria</taxon>
        <taxon>Pseudomonadati</taxon>
        <taxon>Bacteroidota</taxon>
        <taxon>Bacteroidia</taxon>
        <taxon>Bacteroidales</taxon>
        <taxon>Rikenellaceae</taxon>
        <taxon>Acetobacteroides</taxon>
    </lineage>
</organism>
<gene>
    <name evidence="1" type="ORF">CLV25_12223</name>
</gene>
<dbReference type="EMBL" id="SLWB01000022">
    <property type="protein sequence ID" value="TCN61714.1"/>
    <property type="molecule type" value="Genomic_DNA"/>
</dbReference>
<sequence length="81" mass="9057">MKDLTFKIVVKQIEEGLFMAVAPSLEDCYVEASTEKEAIEQIQEMIGNTIREMVVNNEKIVDDSKAAIYNLTIEFGDTPSA</sequence>
<keyword evidence="2" id="KW-1185">Reference proteome</keyword>
<dbReference type="OrthoDB" id="5419659at2"/>
<proteinExistence type="predicted"/>
<protein>
    <submittedName>
        <fullName evidence="1">Putative RNase H-like HicB family nuclease</fullName>
    </submittedName>
</protein>
<accession>A0A4R2E7Q0</accession>
<comment type="caution">
    <text evidence="1">The sequence shown here is derived from an EMBL/GenBank/DDBJ whole genome shotgun (WGS) entry which is preliminary data.</text>
</comment>
<evidence type="ECO:0000313" key="2">
    <source>
        <dbReference type="Proteomes" id="UP000294830"/>
    </source>
</evidence>
<dbReference type="AlphaFoldDB" id="A0A4R2E7Q0"/>
<dbReference type="RefSeq" id="WP_131840555.1">
    <property type="nucleotide sequence ID" value="NZ_SLWB01000022.1"/>
</dbReference>